<feature type="transmembrane region" description="Helical" evidence="7">
    <location>
        <begin position="182"/>
        <end position="202"/>
    </location>
</feature>
<feature type="transmembrane region" description="Helical" evidence="7">
    <location>
        <begin position="214"/>
        <end position="234"/>
    </location>
</feature>
<feature type="transmembrane region" description="Helical" evidence="7">
    <location>
        <begin position="151"/>
        <end position="170"/>
    </location>
</feature>
<feature type="compositionally biased region" description="Acidic residues" evidence="6">
    <location>
        <begin position="32"/>
        <end position="43"/>
    </location>
</feature>
<feature type="transmembrane region" description="Helical" evidence="7">
    <location>
        <begin position="271"/>
        <end position="292"/>
    </location>
</feature>
<sequence length="325" mass="35630">MISEKETISHDSSPHHTAYESEESAARTSSPIEDEDEDEEEEQIYARKRRASITSSEHAAQQNPMMQAQSDAVGRIATEGDNNEYIRFGHQKYLKSDLYEAFGGTLQPGLAPASEHRFANPAPLGLSAFAATTFMLSLINAKAQNVTIPNAIVGPAIFYGGIVQIIAGIWEIALENAFGGTALCSYGGFWMSYAAIYIPWFGITKAYEGEESELSNAVGFFLLAMTIFTLGITICTMKSTLMFFLLFFLLDITFLLLAISEFTGKFGVKRAGGILGVIVALLAWYNAFAGLATRQNSYLTGHPVPLPTNEYTLTNITGRNRRRVN</sequence>
<dbReference type="Proteomes" id="UP000187013">
    <property type="component" value="Unassembled WGS sequence"/>
</dbReference>
<comment type="subcellular location">
    <subcellularLocation>
        <location evidence="1">Membrane</location>
        <topology evidence="1">Multi-pass membrane protein</topology>
    </subcellularLocation>
</comment>
<dbReference type="Pfam" id="PF01184">
    <property type="entry name" value="Gpr1_Fun34_YaaH"/>
    <property type="match status" value="1"/>
</dbReference>
<feature type="transmembrane region" description="Helical" evidence="7">
    <location>
        <begin position="241"/>
        <end position="259"/>
    </location>
</feature>
<organism evidence="8 9">
    <name type="scientific">Zygosaccharomyces rouxii</name>
    <dbReference type="NCBI Taxonomy" id="4956"/>
    <lineage>
        <taxon>Eukaryota</taxon>
        <taxon>Fungi</taxon>
        <taxon>Dikarya</taxon>
        <taxon>Ascomycota</taxon>
        <taxon>Saccharomycotina</taxon>
        <taxon>Saccharomycetes</taxon>
        <taxon>Saccharomycetales</taxon>
        <taxon>Saccharomycetaceae</taxon>
        <taxon>Zygosaccharomyces</taxon>
    </lineage>
</organism>
<comment type="similarity">
    <text evidence="2">Belongs to the acetate uptake transporter (AceTr) (TC 2.A.96) family.</text>
</comment>
<reference evidence="8 9" key="1">
    <citation type="submission" date="2016-08" db="EMBL/GenBank/DDBJ databases">
        <title>Draft genome sequence of allopolyploid Zygosaccharomyces rouxii.</title>
        <authorList>
            <person name="Watanabe J."/>
            <person name="Uehara K."/>
            <person name="Mogi Y."/>
            <person name="Tsukioka Y."/>
        </authorList>
    </citation>
    <scope>NUCLEOTIDE SEQUENCE [LARGE SCALE GENOMIC DNA]</scope>
    <source>
        <strain evidence="8 9">NBRC 110957</strain>
    </source>
</reference>
<evidence type="ECO:0000256" key="1">
    <source>
        <dbReference type="ARBA" id="ARBA00004141"/>
    </source>
</evidence>
<feature type="compositionally biased region" description="Polar residues" evidence="6">
    <location>
        <begin position="52"/>
        <end position="67"/>
    </location>
</feature>
<dbReference type="InterPro" id="IPR051633">
    <property type="entry name" value="AceTr"/>
</dbReference>
<dbReference type="OrthoDB" id="3648309at2759"/>
<dbReference type="InterPro" id="IPR000791">
    <property type="entry name" value="Gpr1/Fun34/SatP-like"/>
</dbReference>
<feature type="compositionally biased region" description="Basic and acidic residues" evidence="6">
    <location>
        <begin position="1"/>
        <end position="19"/>
    </location>
</feature>
<dbReference type="eggNOG" id="ENOG502QUJS">
    <property type="taxonomic scope" value="Eukaryota"/>
</dbReference>
<evidence type="ECO:0000313" key="9">
    <source>
        <dbReference type="Proteomes" id="UP000187013"/>
    </source>
</evidence>
<gene>
    <name evidence="8" type="ORF">ZYGR_0P01630</name>
</gene>
<dbReference type="PANTHER" id="PTHR31123:SF1">
    <property type="entry name" value="ACCUMULATION OF DYADS PROTEIN 2-RELATED"/>
    <property type="match status" value="1"/>
</dbReference>
<proteinExistence type="inferred from homology"/>
<keyword evidence="4 7" id="KW-1133">Transmembrane helix</keyword>
<evidence type="ECO:0000313" key="8">
    <source>
        <dbReference type="EMBL" id="GAV49519.1"/>
    </source>
</evidence>
<dbReference type="NCBIfam" id="NF038013">
    <property type="entry name" value="AceTr_1"/>
    <property type="match status" value="1"/>
</dbReference>
<dbReference type="GO" id="GO:0005886">
    <property type="term" value="C:plasma membrane"/>
    <property type="evidence" value="ECO:0007669"/>
    <property type="project" value="TreeGrafter"/>
</dbReference>
<dbReference type="PANTHER" id="PTHR31123">
    <property type="entry name" value="ACCUMULATION OF DYADS PROTEIN 2-RELATED"/>
    <property type="match status" value="1"/>
</dbReference>
<feature type="transmembrane region" description="Helical" evidence="7">
    <location>
        <begin position="122"/>
        <end position="139"/>
    </location>
</feature>
<feature type="region of interest" description="Disordered" evidence="6">
    <location>
        <begin position="1"/>
        <end position="67"/>
    </location>
</feature>
<dbReference type="GO" id="GO:0015123">
    <property type="term" value="F:acetate transmembrane transporter activity"/>
    <property type="evidence" value="ECO:0007669"/>
    <property type="project" value="TreeGrafter"/>
</dbReference>
<protein>
    <recommendedName>
        <fullName evidence="10">Ammonia transport outward protein 2</fullName>
    </recommendedName>
</protein>
<comment type="caution">
    <text evidence="8">The sequence shown here is derived from an EMBL/GenBank/DDBJ whole genome shotgun (WGS) entry which is preliminary data.</text>
</comment>
<evidence type="ECO:0000256" key="7">
    <source>
        <dbReference type="SAM" id="Phobius"/>
    </source>
</evidence>
<dbReference type="AlphaFoldDB" id="A0A1Q3A1I3"/>
<evidence type="ECO:0008006" key="10">
    <source>
        <dbReference type="Google" id="ProtNLM"/>
    </source>
</evidence>
<accession>A0A1Q3A1I3</accession>
<evidence type="ECO:0000256" key="6">
    <source>
        <dbReference type="SAM" id="MobiDB-lite"/>
    </source>
</evidence>
<evidence type="ECO:0000256" key="3">
    <source>
        <dbReference type="ARBA" id="ARBA00022692"/>
    </source>
</evidence>
<keyword evidence="3 7" id="KW-0812">Transmembrane</keyword>
<dbReference type="EMBL" id="BDGX01000016">
    <property type="protein sequence ID" value="GAV49519.1"/>
    <property type="molecule type" value="Genomic_DNA"/>
</dbReference>
<evidence type="ECO:0000256" key="4">
    <source>
        <dbReference type="ARBA" id="ARBA00022989"/>
    </source>
</evidence>
<keyword evidence="5 7" id="KW-0472">Membrane</keyword>
<dbReference type="InterPro" id="IPR047622">
    <property type="entry name" value="GPR1_FUN34_YAAH"/>
</dbReference>
<evidence type="ECO:0000256" key="5">
    <source>
        <dbReference type="ARBA" id="ARBA00023136"/>
    </source>
</evidence>
<evidence type="ECO:0000256" key="2">
    <source>
        <dbReference type="ARBA" id="ARBA00005587"/>
    </source>
</evidence>
<dbReference type="PROSITE" id="PS01114">
    <property type="entry name" value="GPR1_FUN34_YAAH"/>
    <property type="match status" value="1"/>
</dbReference>
<name>A0A1Q3A1I3_ZYGRO</name>